<feature type="domain" description="Phospholipase/carboxylesterase/thioesterase" evidence="12">
    <location>
        <begin position="7"/>
        <end position="221"/>
    </location>
</feature>
<evidence type="ECO:0000256" key="4">
    <source>
        <dbReference type="ARBA" id="ARBA00014923"/>
    </source>
</evidence>
<keyword evidence="6" id="KW-0378">Hydrolase</keyword>
<evidence type="ECO:0000256" key="6">
    <source>
        <dbReference type="ARBA" id="ARBA00022801"/>
    </source>
</evidence>
<keyword evidence="8" id="KW-0443">Lipid metabolism</keyword>
<evidence type="ECO:0000259" key="12">
    <source>
        <dbReference type="Pfam" id="PF02230"/>
    </source>
</evidence>
<comment type="similarity">
    <text evidence="2">Belongs to the AB hydrolase superfamily. AB hydrolase 2 family.</text>
</comment>
<keyword evidence="5" id="KW-0963">Cytoplasm</keyword>
<comment type="function">
    <text evidence="9">Hydrolyzes fatty acids from S-acylated cysteine residues in proteins with a strong preference for palmitoylated G-alpha proteins over other acyl substrates. Mediates the deacylation of G-alpha proteins such as GPA1 in vivo, but has weak or no activity toward palmitoylated Ras proteins. Has weak lysophospholipase activity in vitro; however such activity may not exist in vivo.</text>
</comment>
<evidence type="ECO:0000256" key="9">
    <source>
        <dbReference type="ARBA" id="ARBA00029392"/>
    </source>
</evidence>
<dbReference type="SUPFAM" id="SSF53474">
    <property type="entry name" value="alpha/beta-Hydrolases"/>
    <property type="match status" value="1"/>
</dbReference>
<dbReference type="Proteomes" id="UP000242146">
    <property type="component" value="Unassembled WGS sequence"/>
</dbReference>
<dbReference type="EC" id="3.1.2.22" evidence="3"/>
<dbReference type="Pfam" id="PF02230">
    <property type="entry name" value="Abhydrolase_2"/>
    <property type="match status" value="1"/>
</dbReference>
<dbReference type="InterPro" id="IPR050565">
    <property type="entry name" value="LYPA1-2/EST-like"/>
</dbReference>
<evidence type="ECO:0000256" key="5">
    <source>
        <dbReference type="ARBA" id="ARBA00022490"/>
    </source>
</evidence>
<evidence type="ECO:0000256" key="7">
    <source>
        <dbReference type="ARBA" id="ARBA00022832"/>
    </source>
</evidence>
<dbReference type="GO" id="GO:0005737">
    <property type="term" value="C:cytoplasm"/>
    <property type="evidence" value="ECO:0007669"/>
    <property type="project" value="UniProtKB-SubCell"/>
</dbReference>
<dbReference type="GO" id="GO:0008474">
    <property type="term" value="F:palmitoyl-(protein) hydrolase activity"/>
    <property type="evidence" value="ECO:0007669"/>
    <property type="project" value="UniProtKB-EC"/>
</dbReference>
<keyword evidence="14" id="KW-1185">Reference proteome</keyword>
<evidence type="ECO:0000256" key="8">
    <source>
        <dbReference type="ARBA" id="ARBA00023098"/>
    </source>
</evidence>
<dbReference type="PANTHER" id="PTHR10655">
    <property type="entry name" value="LYSOPHOSPHOLIPASE-RELATED"/>
    <property type="match status" value="1"/>
</dbReference>
<dbReference type="AlphaFoldDB" id="A0A1X2G952"/>
<sequence length="226" mass="24248">MASNLTSVIIGAKGKHTATVVFLHGLGDSGHGWSFLASELGSVFPHIKWILPNAPEKPITLNGGFRMPAWFDLTGLDKSSLADEDEKGMLSSLASVNKVIQAEVDSGIPSERIIVGGFSQGGVMALLTGLTSERKFGGIIACSTWLGMAEKMKTMGAEANKKTPILMCHGDADPVVRYQFGEESANKLKSYGYSVNFKTYPGMPHSACPDEIQEIAMFIKKYVSDA</sequence>
<gene>
    <name evidence="13" type="ORF">DM01DRAFT_1376826</name>
</gene>
<dbReference type="InterPro" id="IPR029058">
    <property type="entry name" value="AB_hydrolase_fold"/>
</dbReference>
<comment type="caution">
    <text evidence="13">The sequence shown here is derived from an EMBL/GenBank/DDBJ whole genome shotgun (WGS) entry which is preliminary data.</text>
</comment>
<organism evidence="13 14">
    <name type="scientific">Hesseltinella vesiculosa</name>
    <dbReference type="NCBI Taxonomy" id="101127"/>
    <lineage>
        <taxon>Eukaryota</taxon>
        <taxon>Fungi</taxon>
        <taxon>Fungi incertae sedis</taxon>
        <taxon>Mucoromycota</taxon>
        <taxon>Mucoromycotina</taxon>
        <taxon>Mucoromycetes</taxon>
        <taxon>Mucorales</taxon>
        <taxon>Cunninghamellaceae</taxon>
        <taxon>Hesseltinella</taxon>
    </lineage>
</organism>
<evidence type="ECO:0000256" key="1">
    <source>
        <dbReference type="ARBA" id="ARBA00004496"/>
    </source>
</evidence>
<evidence type="ECO:0000256" key="2">
    <source>
        <dbReference type="ARBA" id="ARBA00006499"/>
    </source>
</evidence>
<reference evidence="13 14" key="1">
    <citation type="submission" date="2016-07" db="EMBL/GenBank/DDBJ databases">
        <title>Pervasive Adenine N6-methylation of Active Genes in Fungi.</title>
        <authorList>
            <consortium name="DOE Joint Genome Institute"/>
            <person name="Mondo S.J."/>
            <person name="Dannebaum R.O."/>
            <person name="Kuo R.C."/>
            <person name="Labutti K."/>
            <person name="Haridas S."/>
            <person name="Kuo A."/>
            <person name="Salamov A."/>
            <person name="Ahrendt S.R."/>
            <person name="Lipzen A."/>
            <person name="Sullivan W."/>
            <person name="Andreopoulos W.B."/>
            <person name="Clum A."/>
            <person name="Lindquist E."/>
            <person name="Daum C."/>
            <person name="Ramamoorthy G.K."/>
            <person name="Gryganskyi A."/>
            <person name="Culley D."/>
            <person name="Magnuson J.K."/>
            <person name="James T.Y."/>
            <person name="O'Malley M.A."/>
            <person name="Stajich J.E."/>
            <person name="Spatafora J.W."/>
            <person name="Visel A."/>
            <person name="Grigoriev I.V."/>
        </authorList>
    </citation>
    <scope>NUCLEOTIDE SEQUENCE [LARGE SCALE GENOMIC DNA]</scope>
    <source>
        <strain evidence="13 14">NRRL 3301</strain>
    </source>
</reference>
<proteinExistence type="inferred from homology"/>
<dbReference type="OrthoDB" id="2418081at2759"/>
<keyword evidence="7" id="KW-0276">Fatty acid metabolism</keyword>
<evidence type="ECO:0000256" key="3">
    <source>
        <dbReference type="ARBA" id="ARBA00012423"/>
    </source>
</evidence>
<dbReference type="FunFam" id="3.40.50.1820:FF:000010">
    <property type="entry name" value="Acyl-protein thioesterase 2"/>
    <property type="match status" value="1"/>
</dbReference>
<dbReference type="PANTHER" id="PTHR10655:SF17">
    <property type="entry name" value="LYSOPHOSPHOLIPASE-LIKE PROTEIN 1"/>
    <property type="match status" value="1"/>
</dbReference>
<evidence type="ECO:0000313" key="14">
    <source>
        <dbReference type="Proteomes" id="UP000242146"/>
    </source>
</evidence>
<dbReference type="GO" id="GO:0052689">
    <property type="term" value="F:carboxylic ester hydrolase activity"/>
    <property type="evidence" value="ECO:0007669"/>
    <property type="project" value="TreeGrafter"/>
</dbReference>
<dbReference type="STRING" id="101127.A0A1X2G952"/>
<dbReference type="EMBL" id="MCGT01000030">
    <property type="protein sequence ID" value="ORX48217.1"/>
    <property type="molecule type" value="Genomic_DNA"/>
</dbReference>
<dbReference type="GO" id="GO:0006631">
    <property type="term" value="P:fatty acid metabolic process"/>
    <property type="evidence" value="ECO:0007669"/>
    <property type="project" value="UniProtKB-KW"/>
</dbReference>
<dbReference type="InterPro" id="IPR003140">
    <property type="entry name" value="PLipase/COase/thioEstase"/>
</dbReference>
<comment type="catalytic activity">
    <reaction evidence="11">
        <text>S-hexadecanoyl-L-cysteinyl-[protein] + H2O = L-cysteinyl-[protein] + hexadecanoate + H(+)</text>
        <dbReference type="Rhea" id="RHEA:19233"/>
        <dbReference type="Rhea" id="RHEA-COMP:10131"/>
        <dbReference type="Rhea" id="RHEA-COMP:11032"/>
        <dbReference type="ChEBI" id="CHEBI:7896"/>
        <dbReference type="ChEBI" id="CHEBI:15377"/>
        <dbReference type="ChEBI" id="CHEBI:15378"/>
        <dbReference type="ChEBI" id="CHEBI:29950"/>
        <dbReference type="ChEBI" id="CHEBI:74151"/>
        <dbReference type="EC" id="3.1.2.22"/>
    </reaction>
</comment>
<evidence type="ECO:0000256" key="11">
    <source>
        <dbReference type="ARBA" id="ARBA00047337"/>
    </source>
</evidence>
<protein>
    <recommendedName>
        <fullName evidence="4">Acyl-protein thioesterase 1</fullName>
        <ecNumber evidence="3">3.1.2.22</ecNumber>
    </recommendedName>
    <alternativeName>
        <fullName evidence="10">Palmitoyl-protein hydrolase</fullName>
    </alternativeName>
</protein>
<comment type="subcellular location">
    <subcellularLocation>
        <location evidence="1">Cytoplasm</location>
    </subcellularLocation>
</comment>
<dbReference type="Gene3D" id="3.40.50.1820">
    <property type="entry name" value="alpha/beta hydrolase"/>
    <property type="match status" value="1"/>
</dbReference>
<evidence type="ECO:0000313" key="13">
    <source>
        <dbReference type="EMBL" id="ORX48217.1"/>
    </source>
</evidence>
<name>A0A1X2G952_9FUNG</name>
<evidence type="ECO:0000256" key="10">
    <source>
        <dbReference type="ARBA" id="ARBA00031195"/>
    </source>
</evidence>
<accession>A0A1X2G952</accession>